<evidence type="ECO:0000313" key="1">
    <source>
        <dbReference type="EMBL" id="JAE27552.1"/>
    </source>
</evidence>
<dbReference type="EMBL" id="GBRH01170344">
    <property type="protein sequence ID" value="JAE27552.1"/>
    <property type="molecule type" value="Transcribed_RNA"/>
</dbReference>
<name>A0A0A9GSP9_ARUDO</name>
<reference evidence="1" key="2">
    <citation type="journal article" date="2015" name="Data Brief">
        <title>Shoot transcriptome of the giant reed, Arundo donax.</title>
        <authorList>
            <person name="Barrero R.A."/>
            <person name="Guerrero F.D."/>
            <person name="Moolhuijzen P."/>
            <person name="Goolsby J.A."/>
            <person name="Tidwell J."/>
            <person name="Bellgard S.E."/>
            <person name="Bellgard M.I."/>
        </authorList>
    </citation>
    <scope>NUCLEOTIDE SEQUENCE</scope>
    <source>
        <tissue evidence="1">Shoot tissue taken approximately 20 cm above the soil surface</tissue>
    </source>
</reference>
<dbReference type="AlphaFoldDB" id="A0A0A9GSP9"/>
<accession>A0A0A9GSP9</accession>
<organism evidence="1">
    <name type="scientific">Arundo donax</name>
    <name type="common">Giant reed</name>
    <name type="synonym">Donax arundinaceus</name>
    <dbReference type="NCBI Taxonomy" id="35708"/>
    <lineage>
        <taxon>Eukaryota</taxon>
        <taxon>Viridiplantae</taxon>
        <taxon>Streptophyta</taxon>
        <taxon>Embryophyta</taxon>
        <taxon>Tracheophyta</taxon>
        <taxon>Spermatophyta</taxon>
        <taxon>Magnoliopsida</taxon>
        <taxon>Liliopsida</taxon>
        <taxon>Poales</taxon>
        <taxon>Poaceae</taxon>
        <taxon>PACMAD clade</taxon>
        <taxon>Arundinoideae</taxon>
        <taxon>Arundineae</taxon>
        <taxon>Arundo</taxon>
    </lineage>
</organism>
<proteinExistence type="predicted"/>
<reference evidence="1" key="1">
    <citation type="submission" date="2014-09" db="EMBL/GenBank/DDBJ databases">
        <authorList>
            <person name="Magalhaes I.L.F."/>
            <person name="Oliveira U."/>
            <person name="Santos F.R."/>
            <person name="Vidigal T.H.D.A."/>
            <person name="Brescovit A.D."/>
            <person name="Santos A.J."/>
        </authorList>
    </citation>
    <scope>NUCLEOTIDE SEQUENCE</scope>
    <source>
        <tissue evidence="1">Shoot tissue taken approximately 20 cm above the soil surface</tissue>
    </source>
</reference>
<protein>
    <submittedName>
        <fullName evidence="1">Uncharacterized protein</fullName>
    </submittedName>
</protein>
<sequence length="31" mass="3721">MFWHSTLVSGFDWQLELTCANRMMIKKTMKS</sequence>